<organism evidence="2 3">
    <name type="scientific">Centaurea solstitialis</name>
    <name type="common">yellow star-thistle</name>
    <dbReference type="NCBI Taxonomy" id="347529"/>
    <lineage>
        <taxon>Eukaryota</taxon>
        <taxon>Viridiplantae</taxon>
        <taxon>Streptophyta</taxon>
        <taxon>Embryophyta</taxon>
        <taxon>Tracheophyta</taxon>
        <taxon>Spermatophyta</taxon>
        <taxon>Magnoliopsida</taxon>
        <taxon>eudicotyledons</taxon>
        <taxon>Gunneridae</taxon>
        <taxon>Pentapetalae</taxon>
        <taxon>asterids</taxon>
        <taxon>campanulids</taxon>
        <taxon>Asterales</taxon>
        <taxon>Asteraceae</taxon>
        <taxon>Carduoideae</taxon>
        <taxon>Cardueae</taxon>
        <taxon>Centaureinae</taxon>
        <taxon>Centaurea</taxon>
    </lineage>
</organism>
<proteinExistence type="inferred from homology"/>
<evidence type="ECO:0000256" key="1">
    <source>
        <dbReference type="ARBA" id="ARBA00009995"/>
    </source>
</evidence>
<dbReference type="PANTHER" id="PTHR11926">
    <property type="entry name" value="GLUCOSYL/GLUCURONOSYL TRANSFERASES"/>
    <property type="match status" value="1"/>
</dbReference>
<comment type="caution">
    <text evidence="2">The sequence shown here is derived from an EMBL/GenBank/DDBJ whole genome shotgun (WGS) entry which is preliminary data.</text>
</comment>
<dbReference type="EMBL" id="JARYMX010000006">
    <property type="protein sequence ID" value="KAJ9543426.1"/>
    <property type="molecule type" value="Genomic_DNA"/>
</dbReference>
<dbReference type="GO" id="GO:0080043">
    <property type="term" value="F:quercetin 3-O-glucosyltransferase activity"/>
    <property type="evidence" value="ECO:0007669"/>
    <property type="project" value="TreeGrafter"/>
</dbReference>
<dbReference type="Gene3D" id="3.40.50.2000">
    <property type="entry name" value="Glycogen Phosphorylase B"/>
    <property type="match status" value="1"/>
</dbReference>
<evidence type="ECO:0000313" key="2">
    <source>
        <dbReference type="EMBL" id="KAJ9543426.1"/>
    </source>
</evidence>
<protein>
    <submittedName>
        <fullName evidence="2">Uncharacterized protein</fullName>
    </submittedName>
</protein>
<sequence length="146" mass="16576">MNQVVMIPFPGRGHINPMLNLSHLLSSLINHPNRTTVFTVIVTKEWLRLLNPDPNQPTVHFATIPNVLPSELHRGSNMIAFLTAICTKMKRPFEEVLDRMETEVPVNLIIADANMLWPFEVANERNIPVAAYWPMPASSGESRIQR</sequence>
<dbReference type="SUPFAM" id="SSF53756">
    <property type="entry name" value="UDP-Glycosyltransferase/glycogen phosphorylase"/>
    <property type="match status" value="1"/>
</dbReference>
<reference evidence="2" key="1">
    <citation type="submission" date="2023-03" db="EMBL/GenBank/DDBJ databases">
        <title>Chromosome-scale reference genome and RAD-based genetic map of yellow starthistle (Centaurea solstitialis) reveal putative structural variation and QTLs associated with invader traits.</title>
        <authorList>
            <person name="Reatini B."/>
            <person name="Cang F.A."/>
            <person name="Jiang Q."/>
            <person name="Mckibben M.T.W."/>
            <person name="Barker M.S."/>
            <person name="Rieseberg L.H."/>
            <person name="Dlugosch K.M."/>
        </authorList>
    </citation>
    <scope>NUCLEOTIDE SEQUENCE</scope>
    <source>
        <strain evidence="2">CAN-66</strain>
        <tissue evidence="2">Leaf</tissue>
    </source>
</reference>
<dbReference type="GO" id="GO:0080044">
    <property type="term" value="F:quercetin 7-O-glucosyltransferase activity"/>
    <property type="evidence" value="ECO:0007669"/>
    <property type="project" value="TreeGrafter"/>
</dbReference>
<keyword evidence="3" id="KW-1185">Reference proteome</keyword>
<accession>A0AA38WCL3</accession>
<comment type="similarity">
    <text evidence="1">Belongs to the UDP-glycosyltransferase family.</text>
</comment>
<evidence type="ECO:0000313" key="3">
    <source>
        <dbReference type="Proteomes" id="UP001172457"/>
    </source>
</evidence>
<dbReference type="Proteomes" id="UP001172457">
    <property type="component" value="Chromosome 6"/>
</dbReference>
<name>A0AA38WCL3_9ASTR</name>
<gene>
    <name evidence="2" type="ORF">OSB04_023133</name>
</gene>
<dbReference type="PANTHER" id="PTHR11926:SF774">
    <property type="entry name" value="UDP-GLYCOSYLTRANSFERASE 85A1-RELATED"/>
    <property type="match status" value="1"/>
</dbReference>
<dbReference type="AlphaFoldDB" id="A0AA38WCL3"/>